<evidence type="ECO:0000256" key="6">
    <source>
        <dbReference type="ARBA" id="ARBA00022679"/>
    </source>
</evidence>
<sequence length="315" mass="36409">MSYSTSPDWADVEPIAQEDGDHPLAAIAYMDDYSEAMSYLRAVMAANEHSERALVLTEDIISMNPAHYTVWLFRAKTLFELGSDLREELTYLNAIALKYQKNYQIWHHRQLIMEKLGDPTGEGKFIAQMFEKDAKNYHVWSYRQWLVRHFSLWDSPTELSDIQSLLLADVRNNSAWNHRFFLIFGRQEQYPSFTPLPETVKRETEYAKTAVYSAPQNPCPWVFLRGILKKTKQPLSTIQSFAAEFAPFERPDEVKSSHALDVLADIFAETEGRKEDAVKVLDLLAQRYDPIRANYWRYKKARLTPIPMATTAAAA</sequence>
<evidence type="ECO:0000256" key="1">
    <source>
        <dbReference type="ARBA" id="ARBA00001946"/>
    </source>
</evidence>
<dbReference type="Gene3D" id="1.25.40.120">
    <property type="entry name" value="Protein prenylyltransferase"/>
    <property type="match status" value="1"/>
</dbReference>
<evidence type="ECO:0000256" key="11">
    <source>
        <dbReference type="ARBA" id="ARBA00042436"/>
    </source>
</evidence>
<dbReference type="EMBL" id="JAGHQL010000058">
    <property type="protein sequence ID" value="KAH0542214.1"/>
    <property type="molecule type" value="Genomic_DNA"/>
</dbReference>
<dbReference type="EC" id="2.5.1.58" evidence="4"/>
<evidence type="ECO:0000256" key="13">
    <source>
        <dbReference type="ARBA" id="ARBA00043219"/>
    </source>
</evidence>
<evidence type="ECO:0000313" key="14">
    <source>
        <dbReference type="EMBL" id="KAH0542214.1"/>
    </source>
</evidence>
<comment type="similarity">
    <text evidence="2">Belongs to the protein prenyltransferase subunit alpha family.</text>
</comment>
<keyword evidence="5" id="KW-0637">Prenyltransferase</keyword>
<dbReference type="GO" id="GO:0005965">
    <property type="term" value="C:protein farnesyltransferase complex"/>
    <property type="evidence" value="ECO:0007669"/>
    <property type="project" value="TreeGrafter"/>
</dbReference>
<dbReference type="GO" id="GO:0004660">
    <property type="term" value="F:protein farnesyltransferase activity"/>
    <property type="evidence" value="ECO:0007669"/>
    <property type="project" value="UniProtKB-EC"/>
</dbReference>
<organism evidence="14 15">
    <name type="scientific">Glutinoglossum americanum</name>
    <dbReference type="NCBI Taxonomy" id="1670608"/>
    <lineage>
        <taxon>Eukaryota</taxon>
        <taxon>Fungi</taxon>
        <taxon>Dikarya</taxon>
        <taxon>Ascomycota</taxon>
        <taxon>Pezizomycotina</taxon>
        <taxon>Geoglossomycetes</taxon>
        <taxon>Geoglossales</taxon>
        <taxon>Geoglossaceae</taxon>
        <taxon>Glutinoglossum</taxon>
    </lineage>
</organism>
<keyword evidence="6" id="KW-0808">Transferase</keyword>
<dbReference type="GO" id="GO:0004662">
    <property type="term" value="F:CAAX-protein geranylgeranyltransferase activity"/>
    <property type="evidence" value="ECO:0007669"/>
    <property type="project" value="UniProtKB-EC"/>
</dbReference>
<evidence type="ECO:0000256" key="7">
    <source>
        <dbReference type="ARBA" id="ARBA00022737"/>
    </source>
</evidence>
<evidence type="ECO:0000256" key="5">
    <source>
        <dbReference type="ARBA" id="ARBA00022602"/>
    </source>
</evidence>
<dbReference type="PANTHER" id="PTHR11129:SF1">
    <property type="entry name" value="PROTEIN FARNESYLTRANSFERASE_GERANYLGERANYLTRANSFERASE TYPE-1 SUBUNIT ALPHA"/>
    <property type="match status" value="1"/>
</dbReference>
<keyword evidence="15" id="KW-1185">Reference proteome</keyword>
<evidence type="ECO:0000256" key="4">
    <source>
        <dbReference type="ARBA" id="ARBA00012702"/>
    </source>
</evidence>
<evidence type="ECO:0000256" key="12">
    <source>
        <dbReference type="ARBA" id="ARBA00043086"/>
    </source>
</evidence>
<dbReference type="EC" id="2.5.1.59" evidence="3"/>
<accession>A0A9P8I9U0</accession>
<keyword evidence="8" id="KW-0460">Magnesium</keyword>
<keyword evidence="7" id="KW-0677">Repeat</keyword>
<dbReference type="PROSITE" id="PS51147">
    <property type="entry name" value="PFTA"/>
    <property type="match status" value="4"/>
</dbReference>
<reference evidence="14" key="1">
    <citation type="submission" date="2021-03" db="EMBL/GenBank/DDBJ databases">
        <title>Comparative genomics and phylogenomic investigation of the class Geoglossomycetes provide insights into ecological specialization and systematics.</title>
        <authorList>
            <person name="Melie T."/>
            <person name="Pirro S."/>
            <person name="Miller A.N."/>
            <person name="Quandt A."/>
        </authorList>
    </citation>
    <scope>NUCLEOTIDE SEQUENCE</scope>
    <source>
        <strain evidence="14">GBOQ0MN5Z8</strain>
    </source>
</reference>
<evidence type="ECO:0000256" key="3">
    <source>
        <dbReference type="ARBA" id="ARBA00012700"/>
    </source>
</evidence>
<evidence type="ECO:0000256" key="9">
    <source>
        <dbReference type="ARBA" id="ARBA00040965"/>
    </source>
</evidence>
<protein>
    <recommendedName>
        <fullName evidence="9">Protein farnesyltransferase/geranylgeranyltransferase type-1 subunit alpha</fullName>
        <ecNumber evidence="4">2.5.1.58</ecNumber>
        <ecNumber evidence="3">2.5.1.59</ecNumber>
    </recommendedName>
    <alternativeName>
        <fullName evidence="12">CAAX farnesyltransferase subunit alpha</fullName>
    </alternativeName>
    <alternativeName>
        <fullName evidence="11">FTase-alpha</fullName>
    </alternativeName>
    <alternativeName>
        <fullName evidence="10">Ras proteins prenyltransferase subunit alpha</fullName>
    </alternativeName>
    <alternativeName>
        <fullName evidence="13">Type I protein geranyl-geranyltransferase subunit alpha</fullName>
    </alternativeName>
</protein>
<proteinExistence type="inferred from homology"/>
<evidence type="ECO:0000313" key="15">
    <source>
        <dbReference type="Proteomes" id="UP000698800"/>
    </source>
</evidence>
<name>A0A9P8I9U0_9PEZI</name>
<dbReference type="SUPFAM" id="SSF48439">
    <property type="entry name" value="Protein prenylyltransferase"/>
    <property type="match status" value="1"/>
</dbReference>
<dbReference type="GO" id="GO:0005953">
    <property type="term" value="C:CAAX-protein geranylgeranyltransferase complex"/>
    <property type="evidence" value="ECO:0007669"/>
    <property type="project" value="TreeGrafter"/>
</dbReference>
<dbReference type="OrthoDB" id="272289at2759"/>
<comment type="caution">
    <text evidence="14">The sequence shown here is derived from an EMBL/GenBank/DDBJ whole genome shotgun (WGS) entry which is preliminary data.</text>
</comment>
<dbReference type="InterPro" id="IPR002088">
    <property type="entry name" value="Prenyl_trans_a"/>
</dbReference>
<dbReference type="Pfam" id="PF01239">
    <property type="entry name" value="PPTA"/>
    <property type="match status" value="4"/>
</dbReference>
<evidence type="ECO:0000256" key="10">
    <source>
        <dbReference type="ARBA" id="ARBA00041392"/>
    </source>
</evidence>
<evidence type="ECO:0000256" key="2">
    <source>
        <dbReference type="ARBA" id="ARBA00006734"/>
    </source>
</evidence>
<comment type="cofactor">
    <cofactor evidence="1">
        <name>Mg(2+)</name>
        <dbReference type="ChEBI" id="CHEBI:18420"/>
    </cofactor>
</comment>
<dbReference type="AlphaFoldDB" id="A0A9P8I9U0"/>
<gene>
    <name evidence="14" type="ORF">FGG08_003336</name>
</gene>
<dbReference type="PANTHER" id="PTHR11129">
    <property type="entry name" value="PROTEIN FARNESYLTRANSFERASE ALPHA SUBUNIT/RAB GERANYLGERANYL TRANSFERASE ALPHA SUBUNIT"/>
    <property type="match status" value="1"/>
</dbReference>
<dbReference type="Proteomes" id="UP000698800">
    <property type="component" value="Unassembled WGS sequence"/>
</dbReference>
<evidence type="ECO:0000256" key="8">
    <source>
        <dbReference type="ARBA" id="ARBA00022842"/>
    </source>
</evidence>